<keyword evidence="1" id="KW-0175">Coiled coil</keyword>
<gene>
    <name evidence="2" type="ORF">PV04_07010</name>
</gene>
<sequence length="421" mass="47799">MATSSTAGDSLQYCTPEELAHLDERFEHALRGVTCLVFWTGVGPDVARCWAMQHNLPTLTIAMGPLWDNRHSCSAGGARSSKAFFKYMKGASIRFAEYACRDMRQAIVLTNSPPQIYSTREHSNYRDLEEPVLKGALGRHGTTRIEYVHPTVSGAAAFQYQTWPHDTSNTWSTFLTTLWSKKPILHGIAPKNEKTKVMVKTAEICVVVVQLHAQTCIQQATVAEKQGMELKKGATRPTGTVADQKAQQKQVAKRQRANVKQKMAKQQKKYKQRLIELEEQTRQKKNASKLKRAELEQQLARVKREGRQKRAELERRIAQAKKEAKKSRAGTIVPKAPVKKELERQRATLEHEIAQQRKAHRRKQVEFEHQISQEQEAAKQKRAELEQQIAHHKIQVNQMLAKLERSLASPAGGKGKKHKKT</sequence>
<dbReference type="Proteomes" id="UP000054266">
    <property type="component" value="Unassembled WGS sequence"/>
</dbReference>
<dbReference type="HOGENOM" id="CLU_802038_0_0_1"/>
<evidence type="ECO:0000313" key="2">
    <source>
        <dbReference type="EMBL" id="KIW67781.1"/>
    </source>
</evidence>
<evidence type="ECO:0000313" key="3">
    <source>
        <dbReference type="Proteomes" id="UP000054266"/>
    </source>
</evidence>
<keyword evidence="3" id="KW-1185">Reference proteome</keyword>
<accession>A0A0D2CRJ6</accession>
<feature type="coiled-coil region" evidence="1">
    <location>
        <begin position="242"/>
        <end position="402"/>
    </location>
</feature>
<organism evidence="2 3">
    <name type="scientific">Phialophora macrospora</name>
    <dbReference type="NCBI Taxonomy" id="1851006"/>
    <lineage>
        <taxon>Eukaryota</taxon>
        <taxon>Fungi</taxon>
        <taxon>Dikarya</taxon>
        <taxon>Ascomycota</taxon>
        <taxon>Pezizomycotina</taxon>
        <taxon>Eurotiomycetes</taxon>
        <taxon>Chaetothyriomycetidae</taxon>
        <taxon>Chaetothyriales</taxon>
        <taxon>Herpotrichiellaceae</taxon>
        <taxon>Phialophora</taxon>
    </lineage>
</organism>
<reference evidence="2 3" key="1">
    <citation type="submission" date="2015-01" db="EMBL/GenBank/DDBJ databases">
        <title>The Genome Sequence of Capronia semiimmersa CBS27337.</title>
        <authorList>
            <consortium name="The Broad Institute Genomics Platform"/>
            <person name="Cuomo C."/>
            <person name="de Hoog S."/>
            <person name="Gorbushina A."/>
            <person name="Stielow B."/>
            <person name="Teixiera M."/>
            <person name="Abouelleil A."/>
            <person name="Chapman S.B."/>
            <person name="Priest M."/>
            <person name="Young S.K."/>
            <person name="Wortman J."/>
            <person name="Nusbaum C."/>
            <person name="Birren B."/>
        </authorList>
    </citation>
    <scope>NUCLEOTIDE SEQUENCE [LARGE SCALE GENOMIC DNA]</scope>
    <source>
        <strain evidence="2 3">CBS 27337</strain>
    </source>
</reference>
<protein>
    <submittedName>
        <fullName evidence="2">Uncharacterized protein</fullName>
    </submittedName>
</protein>
<dbReference type="EMBL" id="KN846959">
    <property type="protein sequence ID" value="KIW67781.1"/>
    <property type="molecule type" value="Genomic_DNA"/>
</dbReference>
<dbReference type="AlphaFoldDB" id="A0A0D2CRJ6"/>
<proteinExistence type="predicted"/>
<evidence type="ECO:0000256" key="1">
    <source>
        <dbReference type="SAM" id="Coils"/>
    </source>
</evidence>
<name>A0A0D2CRJ6_9EURO</name>